<accession>A0A6A4WBR1</accession>
<dbReference type="Proteomes" id="UP000440578">
    <property type="component" value="Unassembled WGS sequence"/>
</dbReference>
<evidence type="ECO:0000256" key="6">
    <source>
        <dbReference type="ARBA" id="ARBA00023136"/>
    </source>
</evidence>
<name>A0A6A4WBR1_AMPAM</name>
<dbReference type="GO" id="GO:0005886">
    <property type="term" value="C:plasma membrane"/>
    <property type="evidence" value="ECO:0007669"/>
    <property type="project" value="TreeGrafter"/>
</dbReference>
<keyword evidence="6 7" id="KW-0472">Membrane</keyword>
<reference evidence="8 9" key="1">
    <citation type="submission" date="2019-07" db="EMBL/GenBank/DDBJ databases">
        <title>Draft genome assembly of a fouling barnacle, Amphibalanus amphitrite (Darwin, 1854): The first reference genome for Thecostraca.</title>
        <authorList>
            <person name="Kim W."/>
        </authorList>
    </citation>
    <scope>NUCLEOTIDE SEQUENCE [LARGE SCALE GENOMIC DNA]</scope>
    <source>
        <strain evidence="8">SNU_AA5</strain>
        <tissue evidence="8">Soma without cirri and trophi</tissue>
    </source>
</reference>
<feature type="transmembrane region" description="Helical" evidence="7">
    <location>
        <begin position="308"/>
        <end position="328"/>
    </location>
</feature>
<organism evidence="8 9">
    <name type="scientific">Amphibalanus amphitrite</name>
    <name type="common">Striped barnacle</name>
    <name type="synonym">Balanus amphitrite</name>
    <dbReference type="NCBI Taxonomy" id="1232801"/>
    <lineage>
        <taxon>Eukaryota</taxon>
        <taxon>Metazoa</taxon>
        <taxon>Ecdysozoa</taxon>
        <taxon>Arthropoda</taxon>
        <taxon>Crustacea</taxon>
        <taxon>Multicrustacea</taxon>
        <taxon>Cirripedia</taxon>
        <taxon>Thoracica</taxon>
        <taxon>Thoracicalcarea</taxon>
        <taxon>Balanomorpha</taxon>
        <taxon>Balanoidea</taxon>
        <taxon>Balanidae</taxon>
        <taxon>Amphibalaninae</taxon>
        <taxon>Amphibalanus</taxon>
    </lineage>
</organism>
<dbReference type="InterPro" id="IPR001898">
    <property type="entry name" value="SLC13A/DASS"/>
</dbReference>
<proteinExistence type="inferred from homology"/>
<dbReference type="EMBL" id="VIIS01001039">
    <property type="protein sequence ID" value="KAF0302629.1"/>
    <property type="molecule type" value="Genomic_DNA"/>
</dbReference>
<dbReference type="PROSITE" id="PS01271">
    <property type="entry name" value="NA_SULFATE"/>
    <property type="match status" value="1"/>
</dbReference>
<dbReference type="Pfam" id="PF00939">
    <property type="entry name" value="Na_sulph_symp"/>
    <property type="match status" value="1"/>
</dbReference>
<dbReference type="PANTHER" id="PTHR10283">
    <property type="entry name" value="SOLUTE CARRIER FAMILY 13 MEMBER"/>
    <property type="match status" value="1"/>
</dbReference>
<evidence type="ECO:0000256" key="7">
    <source>
        <dbReference type="SAM" id="Phobius"/>
    </source>
</evidence>
<dbReference type="GO" id="GO:0015141">
    <property type="term" value="F:succinate transmembrane transporter activity"/>
    <property type="evidence" value="ECO:0007669"/>
    <property type="project" value="TreeGrafter"/>
</dbReference>
<feature type="transmembrane region" description="Helical" evidence="7">
    <location>
        <begin position="340"/>
        <end position="361"/>
    </location>
</feature>
<sequence>MVRPAHGGSCVRAALRFWRTPVVVLTPLLALIVPLLARQQNGEIPQEALCGYSIIVMAIYWMTEALPIQVTALLPVVLFPITGVLTTKEVCGQYMTSANMLFFGGLMVAAAVEHSNLHLRIALRVLSLMGTGIKWLMLGFMGVTMFLSMWISNTATTAMMAPIIERLVNILVEPSADEEDQEQGAKGSMAPLRPPLGVSRRQLSTALYISVAYAANCGGTGTLTGTNPNLVLKGQLDELFGAETGLTYANFMLFGVPSMLLCTLLAWIWLVILFLGIKQFWCCKDEDPSQFAEVKRSLQQRYRDLGPMSFHEGMVLFLFVVLVLLWFLRSPRFIPGWAELFPTAISDATPAIFIVVLMFIIPAKPNFAFWSATSRDQTKVSQGLLTWKAVHEKVPWGVLVLLGGGFAMARAAKDSGLSVLIGDRLSFAFDLPPVALVFIVCLFTAMVTEVSSNTATATVLLPVLAAAAQDAGVNPIYLMLPTTMTCSYAFMLPVATPPNAIVHQAGGLKTKDMIRAGALMNVICVAVITLMTNTLGVALFDLHTFPAWANVTRNGTAT</sequence>
<dbReference type="GO" id="GO:0015137">
    <property type="term" value="F:citrate transmembrane transporter activity"/>
    <property type="evidence" value="ECO:0007669"/>
    <property type="project" value="TreeGrafter"/>
</dbReference>
<evidence type="ECO:0000313" key="9">
    <source>
        <dbReference type="Proteomes" id="UP000440578"/>
    </source>
</evidence>
<feature type="transmembrane region" description="Helical" evidence="7">
    <location>
        <begin position="132"/>
        <end position="151"/>
    </location>
</feature>
<evidence type="ECO:0000256" key="3">
    <source>
        <dbReference type="ARBA" id="ARBA00022448"/>
    </source>
</evidence>
<feature type="transmembrane region" description="Helical" evidence="7">
    <location>
        <begin position="68"/>
        <end position="87"/>
    </location>
</feature>
<comment type="subcellular location">
    <subcellularLocation>
        <location evidence="1">Membrane</location>
        <topology evidence="1">Multi-pass membrane protein</topology>
    </subcellularLocation>
</comment>
<evidence type="ECO:0000256" key="4">
    <source>
        <dbReference type="ARBA" id="ARBA00022692"/>
    </source>
</evidence>
<evidence type="ECO:0000256" key="5">
    <source>
        <dbReference type="ARBA" id="ARBA00022989"/>
    </source>
</evidence>
<feature type="transmembrane region" description="Helical" evidence="7">
    <location>
        <begin position="518"/>
        <end position="540"/>
    </location>
</feature>
<comment type="similarity">
    <text evidence="2">Belongs to the SLC13A/DASS transporter (TC 2.A.47) family. NADC subfamily.</text>
</comment>
<evidence type="ECO:0000256" key="2">
    <source>
        <dbReference type="ARBA" id="ARBA00006772"/>
    </source>
</evidence>
<protein>
    <submittedName>
        <fullName evidence="8">Solute carrier family 13 member 5</fullName>
    </submittedName>
</protein>
<dbReference type="OrthoDB" id="6493944at2759"/>
<keyword evidence="5 7" id="KW-1133">Transmembrane helix</keyword>
<dbReference type="AlphaFoldDB" id="A0A6A4WBR1"/>
<feature type="transmembrane region" description="Helical" evidence="7">
    <location>
        <begin position="251"/>
        <end position="277"/>
    </location>
</feature>
<keyword evidence="4 7" id="KW-0812">Transmembrane</keyword>
<keyword evidence="9" id="KW-1185">Reference proteome</keyword>
<gene>
    <name evidence="8" type="primary">SLC13A5_0</name>
    <name evidence="8" type="ORF">FJT64_025277</name>
</gene>
<feature type="transmembrane region" description="Helical" evidence="7">
    <location>
        <begin position="94"/>
        <end position="112"/>
    </location>
</feature>
<dbReference type="PANTHER" id="PTHR10283:SF82">
    <property type="entry name" value="SOLUTE CARRIER FAMILY 13 MEMBER 2"/>
    <property type="match status" value="1"/>
</dbReference>
<feature type="transmembrane region" description="Helical" evidence="7">
    <location>
        <begin position="394"/>
        <end position="413"/>
    </location>
</feature>
<comment type="caution">
    <text evidence="8">The sequence shown here is derived from an EMBL/GenBank/DDBJ whole genome shotgun (WGS) entry which is preliminary data.</text>
</comment>
<dbReference type="InterPro" id="IPR031312">
    <property type="entry name" value="Na/sul_symport_CS"/>
</dbReference>
<feature type="transmembrane region" description="Helical" evidence="7">
    <location>
        <begin position="425"/>
        <end position="447"/>
    </location>
</feature>
<evidence type="ECO:0000256" key="1">
    <source>
        <dbReference type="ARBA" id="ARBA00004141"/>
    </source>
</evidence>
<dbReference type="CDD" id="cd01115">
    <property type="entry name" value="SLC13_permease"/>
    <property type="match status" value="1"/>
</dbReference>
<evidence type="ECO:0000313" key="8">
    <source>
        <dbReference type="EMBL" id="KAF0302629.1"/>
    </source>
</evidence>
<keyword evidence="3" id="KW-0813">Transport</keyword>
<feature type="transmembrane region" description="Helical" evidence="7">
    <location>
        <begin position="17"/>
        <end position="37"/>
    </location>
</feature>